<feature type="non-terminal residue" evidence="7">
    <location>
        <position position="1"/>
    </location>
</feature>
<dbReference type="Gene3D" id="3.30.560.10">
    <property type="entry name" value="Glucose Oxidase, domain 3"/>
    <property type="match status" value="1"/>
</dbReference>
<name>A0A6G1J6G6_9PLEO</name>
<dbReference type="SUPFAM" id="SSF51905">
    <property type="entry name" value="FAD/NAD(P)-binding domain"/>
    <property type="match status" value="1"/>
</dbReference>
<reference evidence="7" key="1">
    <citation type="journal article" date="2020" name="Stud. Mycol.">
        <title>101 Dothideomycetes genomes: a test case for predicting lifestyles and emergence of pathogens.</title>
        <authorList>
            <person name="Haridas S."/>
            <person name="Albert R."/>
            <person name="Binder M."/>
            <person name="Bloem J."/>
            <person name="Labutti K."/>
            <person name="Salamov A."/>
            <person name="Andreopoulos B."/>
            <person name="Baker S."/>
            <person name="Barry K."/>
            <person name="Bills G."/>
            <person name="Bluhm B."/>
            <person name="Cannon C."/>
            <person name="Castanera R."/>
            <person name="Culley D."/>
            <person name="Daum C."/>
            <person name="Ezra D."/>
            <person name="Gonzalez J."/>
            <person name="Henrissat B."/>
            <person name="Kuo A."/>
            <person name="Liang C."/>
            <person name="Lipzen A."/>
            <person name="Lutzoni F."/>
            <person name="Magnuson J."/>
            <person name="Mondo S."/>
            <person name="Nolan M."/>
            <person name="Ohm R."/>
            <person name="Pangilinan J."/>
            <person name="Park H.-J."/>
            <person name="Ramirez L."/>
            <person name="Alfaro M."/>
            <person name="Sun H."/>
            <person name="Tritt A."/>
            <person name="Yoshinaga Y."/>
            <person name="Zwiers L.-H."/>
            <person name="Turgeon B."/>
            <person name="Goodwin S."/>
            <person name="Spatafora J."/>
            <person name="Crous P."/>
            <person name="Grigoriev I."/>
        </authorList>
    </citation>
    <scope>NUCLEOTIDE SEQUENCE</scope>
    <source>
        <strain evidence="7">CBS 122367</strain>
    </source>
</reference>
<dbReference type="InterPro" id="IPR000172">
    <property type="entry name" value="GMC_OxRdtase_N"/>
</dbReference>
<dbReference type="InterPro" id="IPR036188">
    <property type="entry name" value="FAD/NAD-bd_sf"/>
</dbReference>
<evidence type="ECO:0000313" key="7">
    <source>
        <dbReference type="EMBL" id="KAF2686127.1"/>
    </source>
</evidence>
<comment type="cofactor">
    <cofactor evidence="1 5">
        <name>FAD</name>
        <dbReference type="ChEBI" id="CHEBI:57692"/>
    </cofactor>
</comment>
<dbReference type="InterPro" id="IPR012132">
    <property type="entry name" value="GMC_OxRdtase"/>
</dbReference>
<dbReference type="InterPro" id="IPR007867">
    <property type="entry name" value="GMC_OxRtase_C"/>
</dbReference>
<dbReference type="PROSITE" id="PS00624">
    <property type="entry name" value="GMC_OXRED_2"/>
    <property type="match status" value="1"/>
</dbReference>
<keyword evidence="8" id="KW-1185">Reference proteome</keyword>
<sequence length="431" mass="47506">TSVTTGITSDNLARFLSMMFLEAEVTEPESVEHMAQLLDRDINNVDTDRYENPLMFMLPLAISSTTGSRSSIAHYINNVFEAGHPLTISLHSLVTKILFEECGDKPKAIDVEYMVGEGLYSADGRYNVSQGGETRAVRAKKEVIVSGGTFNTPQILKLSGIGPRQELEELGIPVFVDIPTVGNFMQDNYEAPIHVRAEVPWVKPENSSCTRTFNASDPCFVQWESSGTGPYSLSGGTFFLTWRSSVSWNNDADLCFLSAASFGEFGFYPGFSRRAPMPNSWGSSIVKMQTANPAGTVTLRSKDPRQAPKINFNFSAERAETDLQALVDGVELMLRVYDDVGLPYTVITPNPGVDMKHALMDEAFNHHANSSCRMGPAGHKDYCVDSKFRVNGVENLRLVDASVFPRVPGAMRNGPTFTISRKAFETILEYS</sequence>
<feature type="domain" description="Glucose-methanol-choline oxidoreductase N-terminal" evidence="6">
    <location>
        <begin position="148"/>
        <end position="162"/>
    </location>
</feature>
<dbReference type="GO" id="GO:0050660">
    <property type="term" value="F:flavin adenine dinucleotide binding"/>
    <property type="evidence" value="ECO:0007669"/>
    <property type="project" value="InterPro"/>
</dbReference>
<dbReference type="OrthoDB" id="269227at2759"/>
<dbReference type="PANTHER" id="PTHR11552:SF147">
    <property type="entry name" value="CHOLINE DEHYDROGENASE, MITOCHONDRIAL"/>
    <property type="match status" value="1"/>
</dbReference>
<dbReference type="PANTHER" id="PTHR11552">
    <property type="entry name" value="GLUCOSE-METHANOL-CHOLINE GMC OXIDOREDUCTASE"/>
    <property type="match status" value="1"/>
</dbReference>
<dbReference type="GO" id="GO:0016614">
    <property type="term" value="F:oxidoreductase activity, acting on CH-OH group of donors"/>
    <property type="evidence" value="ECO:0007669"/>
    <property type="project" value="InterPro"/>
</dbReference>
<keyword evidence="4 5" id="KW-0274">FAD</keyword>
<evidence type="ECO:0000259" key="6">
    <source>
        <dbReference type="PROSITE" id="PS00624"/>
    </source>
</evidence>
<dbReference type="Pfam" id="PF05199">
    <property type="entry name" value="GMC_oxred_C"/>
    <property type="match status" value="1"/>
</dbReference>
<evidence type="ECO:0000313" key="8">
    <source>
        <dbReference type="Proteomes" id="UP000799291"/>
    </source>
</evidence>
<accession>A0A6G1J6G6</accession>
<gene>
    <name evidence="7" type="ORF">K458DRAFT_299351</name>
</gene>
<dbReference type="Gene3D" id="3.50.50.60">
    <property type="entry name" value="FAD/NAD(P)-binding domain"/>
    <property type="match status" value="1"/>
</dbReference>
<evidence type="ECO:0000256" key="2">
    <source>
        <dbReference type="ARBA" id="ARBA00010790"/>
    </source>
</evidence>
<keyword evidence="3" id="KW-0285">Flavoprotein</keyword>
<evidence type="ECO:0000256" key="5">
    <source>
        <dbReference type="PIRSR" id="PIRSR000137-2"/>
    </source>
</evidence>
<comment type="similarity">
    <text evidence="2">Belongs to the GMC oxidoreductase family.</text>
</comment>
<feature type="binding site" evidence="5">
    <location>
        <position position="94"/>
    </location>
    <ligand>
        <name>FAD</name>
        <dbReference type="ChEBI" id="CHEBI:57692"/>
    </ligand>
</feature>
<organism evidence="7 8">
    <name type="scientific">Lentithecium fluviatile CBS 122367</name>
    <dbReference type="NCBI Taxonomy" id="1168545"/>
    <lineage>
        <taxon>Eukaryota</taxon>
        <taxon>Fungi</taxon>
        <taxon>Dikarya</taxon>
        <taxon>Ascomycota</taxon>
        <taxon>Pezizomycotina</taxon>
        <taxon>Dothideomycetes</taxon>
        <taxon>Pleosporomycetidae</taxon>
        <taxon>Pleosporales</taxon>
        <taxon>Massarineae</taxon>
        <taxon>Lentitheciaceae</taxon>
        <taxon>Lentithecium</taxon>
    </lineage>
</organism>
<dbReference type="AlphaFoldDB" id="A0A6G1J6G6"/>
<evidence type="ECO:0000256" key="4">
    <source>
        <dbReference type="ARBA" id="ARBA00022827"/>
    </source>
</evidence>
<dbReference type="SUPFAM" id="SSF54373">
    <property type="entry name" value="FAD-linked reductases, C-terminal domain"/>
    <property type="match status" value="1"/>
</dbReference>
<evidence type="ECO:0000256" key="1">
    <source>
        <dbReference type="ARBA" id="ARBA00001974"/>
    </source>
</evidence>
<protein>
    <submittedName>
        <fullName evidence="7">GMC oxidoreductase</fullName>
    </submittedName>
</protein>
<evidence type="ECO:0000256" key="3">
    <source>
        <dbReference type="ARBA" id="ARBA00022630"/>
    </source>
</evidence>
<dbReference type="Pfam" id="PF00732">
    <property type="entry name" value="GMC_oxred_N"/>
    <property type="match status" value="1"/>
</dbReference>
<proteinExistence type="inferred from homology"/>
<dbReference type="Proteomes" id="UP000799291">
    <property type="component" value="Unassembled WGS sequence"/>
</dbReference>
<dbReference type="EMBL" id="MU005577">
    <property type="protein sequence ID" value="KAF2686127.1"/>
    <property type="molecule type" value="Genomic_DNA"/>
</dbReference>
<dbReference type="PIRSF" id="PIRSF000137">
    <property type="entry name" value="Alcohol_oxidase"/>
    <property type="match status" value="1"/>
</dbReference>